<sequence>MLNNKRTNRNIVFNCKSSNNINIALTYPKVNNVFVNIQEKALIIDKNINNYWYFLNN</sequence>
<name>A0ABQ0XK06_9LACO</name>
<dbReference type="EMBL" id="BKAB01000041">
    <property type="protein sequence ID" value="GEP24579.1"/>
    <property type="molecule type" value="Genomic_DNA"/>
</dbReference>
<organism evidence="1 2">
    <name type="scientific">Lentilactobacillus diolivorans</name>
    <dbReference type="NCBI Taxonomy" id="179838"/>
    <lineage>
        <taxon>Bacteria</taxon>
        <taxon>Bacillati</taxon>
        <taxon>Bacillota</taxon>
        <taxon>Bacilli</taxon>
        <taxon>Lactobacillales</taxon>
        <taxon>Lactobacillaceae</taxon>
        <taxon>Lentilactobacillus</taxon>
    </lineage>
</organism>
<protein>
    <submittedName>
        <fullName evidence="1">Uncharacterized protein</fullName>
    </submittedName>
</protein>
<dbReference type="Proteomes" id="UP000321409">
    <property type="component" value="Unassembled WGS sequence"/>
</dbReference>
<accession>A0ABQ0XK06</accession>
<reference evidence="1 2" key="1">
    <citation type="submission" date="2019-07" db="EMBL/GenBank/DDBJ databases">
        <title>Whole genome shotgun sequence of Lactobacillus diolivorans NBRC 107869.</title>
        <authorList>
            <person name="Hosoyama A."/>
            <person name="Uohara A."/>
            <person name="Ohji S."/>
            <person name="Ichikawa N."/>
        </authorList>
    </citation>
    <scope>NUCLEOTIDE SEQUENCE [LARGE SCALE GENOMIC DNA]</scope>
    <source>
        <strain evidence="1 2">NBRC 107869</strain>
    </source>
</reference>
<evidence type="ECO:0000313" key="2">
    <source>
        <dbReference type="Proteomes" id="UP000321409"/>
    </source>
</evidence>
<gene>
    <name evidence="1" type="ORF">LDI01_21720</name>
</gene>
<evidence type="ECO:0000313" key="1">
    <source>
        <dbReference type="EMBL" id="GEP24579.1"/>
    </source>
</evidence>
<proteinExistence type="predicted"/>
<keyword evidence="2" id="KW-1185">Reference proteome</keyword>
<comment type="caution">
    <text evidence="1">The sequence shown here is derived from an EMBL/GenBank/DDBJ whole genome shotgun (WGS) entry which is preliminary data.</text>
</comment>